<dbReference type="RefSeq" id="WP_069699824.1">
    <property type="nucleotide sequence ID" value="NZ_JAGGMA010000004.1"/>
</dbReference>
<keyword evidence="2" id="KW-0808">Transferase</keyword>
<dbReference type="InterPro" id="IPR050229">
    <property type="entry name" value="GlpE_sulfurtransferase"/>
</dbReference>
<keyword evidence="3" id="KW-1185">Reference proteome</keyword>
<dbReference type="SUPFAM" id="SSF52821">
    <property type="entry name" value="Rhodanese/Cell cycle control phosphatase"/>
    <property type="match status" value="1"/>
</dbReference>
<dbReference type="PANTHER" id="PTHR43031">
    <property type="entry name" value="FAD-DEPENDENT OXIDOREDUCTASE"/>
    <property type="match status" value="1"/>
</dbReference>
<evidence type="ECO:0000313" key="3">
    <source>
        <dbReference type="Proteomes" id="UP000095256"/>
    </source>
</evidence>
<dbReference type="Proteomes" id="UP000095256">
    <property type="component" value="Unassembled WGS sequence"/>
</dbReference>
<feature type="domain" description="Rhodanese" evidence="1">
    <location>
        <begin position="15"/>
        <end position="98"/>
    </location>
</feature>
<dbReference type="InterPro" id="IPR036873">
    <property type="entry name" value="Rhodanese-like_dom_sf"/>
</dbReference>
<dbReference type="AlphaFoldDB" id="A0A1E5KTQ0"/>
<dbReference type="PROSITE" id="PS50206">
    <property type="entry name" value="RHODANESE_3"/>
    <property type="match status" value="1"/>
</dbReference>
<name>A0A1E5KTQ0_9ENTE</name>
<accession>A0A1E5KTQ0</accession>
<evidence type="ECO:0000313" key="2">
    <source>
        <dbReference type="EMBL" id="OEH81236.1"/>
    </source>
</evidence>
<dbReference type="SMART" id="SM00450">
    <property type="entry name" value="RHOD"/>
    <property type="match status" value="1"/>
</dbReference>
<dbReference type="EMBL" id="MIEK01000056">
    <property type="protein sequence ID" value="OEH81236.1"/>
    <property type="molecule type" value="Genomic_DNA"/>
</dbReference>
<gene>
    <name evidence="2" type="ORF">BCR26_05145</name>
</gene>
<dbReference type="CDD" id="cd00158">
    <property type="entry name" value="RHOD"/>
    <property type="match status" value="1"/>
</dbReference>
<protein>
    <submittedName>
        <fullName evidence="2">Sulfurtransferase</fullName>
    </submittedName>
</protein>
<organism evidence="2 3">
    <name type="scientific">Enterococcus rivorum</name>
    <dbReference type="NCBI Taxonomy" id="762845"/>
    <lineage>
        <taxon>Bacteria</taxon>
        <taxon>Bacillati</taxon>
        <taxon>Bacillota</taxon>
        <taxon>Bacilli</taxon>
        <taxon>Lactobacillales</taxon>
        <taxon>Enterococcaceae</taxon>
        <taxon>Enterococcus</taxon>
    </lineage>
</organism>
<dbReference type="OrthoDB" id="2188591at2"/>
<sequence length="99" mass="11149">MHQSITMQDFESLCQEDFINVIDIRNTESYLEGHLPQSISLPATVLPNNLNRLDKSKVYYIISYSGRRSKTIAGFMSANGFKAIHVIGGMKQLQQKLSA</sequence>
<comment type="caution">
    <text evidence="2">The sequence shown here is derived from an EMBL/GenBank/DDBJ whole genome shotgun (WGS) entry which is preliminary data.</text>
</comment>
<dbReference type="Gene3D" id="3.40.250.10">
    <property type="entry name" value="Rhodanese-like domain"/>
    <property type="match status" value="1"/>
</dbReference>
<reference evidence="2 3" key="1">
    <citation type="submission" date="2016-09" db="EMBL/GenBank/DDBJ databases">
        <authorList>
            <person name="Capua I."/>
            <person name="De Benedictis P."/>
            <person name="Joannis T."/>
            <person name="Lombin L.H."/>
            <person name="Cattoli G."/>
        </authorList>
    </citation>
    <scope>NUCLEOTIDE SEQUENCE [LARGE SCALE GENOMIC DNA]</scope>
    <source>
        <strain evidence="2 3">LMG 25899</strain>
    </source>
</reference>
<dbReference type="PANTHER" id="PTHR43031:SF17">
    <property type="entry name" value="SULFURTRANSFERASE YTWF-RELATED"/>
    <property type="match status" value="1"/>
</dbReference>
<evidence type="ECO:0000259" key="1">
    <source>
        <dbReference type="PROSITE" id="PS50206"/>
    </source>
</evidence>
<dbReference type="GO" id="GO:0016740">
    <property type="term" value="F:transferase activity"/>
    <property type="evidence" value="ECO:0007669"/>
    <property type="project" value="UniProtKB-KW"/>
</dbReference>
<dbReference type="Pfam" id="PF00581">
    <property type="entry name" value="Rhodanese"/>
    <property type="match status" value="1"/>
</dbReference>
<dbReference type="STRING" id="762845.BCR26_05145"/>
<proteinExistence type="predicted"/>
<dbReference type="InterPro" id="IPR001763">
    <property type="entry name" value="Rhodanese-like_dom"/>
</dbReference>